<comment type="caution">
    <text evidence="1">The sequence shown here is derived from an EMBL/GenBank/DDBJ whole genome shotgun (WGS) entry which is preliminary data.</text>
</comment>
<evidence type="ECO:0000313" key="2">
    <source>
        <dbReference type="Proteomes" id="UP000017243"/>
    </source>
</evidence>
<sequence>MEKKREPLY</sequence>
<evidence type="ECO:0000313" key="1">
    <source>
        <dbReference type="EMBL" id="CDI41903.1"/>
    </source>
</evidence>
<reference evidence="1 2" key="1">
    <citation type="submission" date="2013-09" db="EMBL/GenBank/DDBJ databases">
        <title>Draft Genome Sequence of five Lactobacillus helveticus strains CIRM-BIA 101T, 103, 104, 951 and 953 isolated from milk product.</title>
        <authorList>
            <person name="Valence F."/>
            <person name="Chuat V."/>
            <person name="Ma L."/>
            <person name="Creno S."/>
            <person name="Falentin H."/>
            <person name="Lortal S."/>
            <person name="Bizet C."/>
            <person name="Clermont D."/>
            <person name="Loux V."/>
            <person name="Bouchier C."/>
            <person name="Cousin S."/>
        </authorList>
    </citation>
    <scope>NUCLEOTIDE SEQUENCE [LARGE SCALE GENOMIC DNA]</scope>
    <source>
        <strain evidence="1 2">CIRM-BIA 953</strain>
    </source>
</reference>
<name>U4QBM0_LACHE</name>
<organism evidence="1 2">
    <name type="scientific">Lactobacillus helveticus CIRM-BIA 953</name>
    <dbReference type="NCBI Taxonomy" id="1226335"/>
    <lineage>
        <taxon>Bacteria</taxon>
        <taxon>Bacillati</taxon>
        <taxon>Bacillota</taxon>
        <taxon>Bacilli</taxon>
        <taxon>Lactobacillales</taxon>
        <taxon>Lactobacillaceae</taxon>
        <taxon>Lactobacillus</taxon>
    </lineage>
</organism>
<dbReference type="EMBL" id="CBUH010000065">
    <property type="protein sequence ID" value="CDI41903.1"/>
    <property type="molecule type" value="Genomic_DNA"/>
</dbReference>
<dbReference type="Proteomes" id="UP000017243">
    <property type="component" value="Unassembled WGS sequence"/>
</dbReference>
<proteinExistence type="predicted"/>
<accession>U4QBM0</accession>
<gene>
    <name evidence="1" type="ORF">LHCIRMBIA953_02323</name>
</gene>
<protein>
    <submittedName>
        <fullName evidence="1">Uncharacterized protein</fullName>
    </submittedName>
</protein>